<protein>
    <submittedName>
        <fullName evidence="2">Uncharacterized protein</fullName>
    </submittedName>
</protein>
<organism evidence="2 3">
    <name type="scientific">Penicillium chermesinum</name>
    <dbReference type="NCBI Taxonomy" id="63820"/>
    <lineage>
        <taxon>Eukaryota</taxon>
        <taxon>Fungi</taxon>
        <taxon>Dikarya</taxon>
        <taxon>Ascomycota</taxon>
        <taxon>Pezizomycotina</taxon>
        <taxon>Eurotiomycetes</taxon>
        <taxon>Eurotiomycetidae</taxon>
        <taxon>Eurotiales</taxon>
        <taxon>Aspergillaceae</taxon>
        <taxon>Penicillium</taxon>
    </lineage>
</organism>
<feature type="compositionally biased region" description="Low complexity" evidence="1">
    <location>
        <begin position="193"/>
        <end position="203"/>
    </location>
</feature>
<dbReference type="GeneID" id="83205542"/>
<comment type="caution">
    <text evidence="2">The sequence shown here is derived from an EMBL/GenBank/DDBJ whole genome shotgun (WGS) entry which is preliminary data.</text>
</comment>
<dbReference type="EMBL" id="JAPQKS010000007">
    <property type="protein sequence ID" value="KAJ5219739.1"/>
    <property type="molecule type" value="Genomic_DNA"/>
</dbReference>
<dbReference type="RefSeq" id="XP_058326569.1">
    <property type="nucleotide sequence ID" value="XM_058478239.1"/>
</dbReference>
<sequence length="239" mass="26235">MSPPSLPSPRAARLLLYGSSSLPGEEILGRGQPWPIFFPGLGLSASPFAIRPQPGCRAFPRDAVKRVLEEQRMRKLGDSLESDSPSPSTPSPLRRVESPRRSILKVHQADEAKRTNVRHVTFGDTTVHEVSRWMNLEDLPSLPCPPPPRSPPRSPARPPPMRVRPVLPPVFPPPVHARFPVPGRATQKREQELASAAAQQESTQRILGEEACTTFSLGKVLGLYALGAIATTAIAYWWS</sequence>
<feature type="region of interest" description="Disordered" evidence="1">
    <location>
        <begin position="75"/>
        <end position="101"/>
    </location>
</feature>
<reference evidence="2" key="1">
    <citation type="submission" date="2022-11" db="EMBL/GenBank/DDBJ databases">
        <authorList>
            <person name="Petersen C."/>
        </authorList>
    </citation>
    <scope>NUCLEOTIDE SEQUENCE</scope>
    <source>
        <strain evidence="2">IBT 19713</strain>
    </source>
</reference>
<proteinExistence type="predicted"/>
<feature type="compositionally biased region" description="Pro residues" evidence="1">
    <location>
        <begin position="142"/>
        <end position="175"/>
    </location>
</feature>
<evidence type="ECO:0000256" key="1">
    <source>
        <dbReference type="SAM" id="MobiDB-lite"/>
    </source>
</evidence>
<evidence type="ECO:0000313" key="2">
    <source>
        <dbReference type="EMBL" id="KAJ5219739.1"/>
    </source>
</evidence>
<keyword evidence="3" id="KW-1185">Reference proteome</keyword>
<accession>A0A9W9TET0</accession>
<reference evidence="2" key="2">
    <citation type="journal article" date="2023" name="IMA Fungus">
        <title>Comparative genomic study of the Penicillium genus elucidates a diverse pangenome and 15 lateral gene transfer events.</title>
        <authorList>
            <person name="Petersen C."/>
            <person name="Sorensen T."/>
            <person name="Nielsen M.R."/>
            <person name="Sondergaard T.E."/>
            <person name="Sorensen J.L."/>
            <person name="Fitzpatrick D.A."/>
            <person name="Frisvad J.C."/>
            <person name="Nielsen K.L."/>
        </authorList>
    </citation>
    <scope>NUCLEOTIDE SEQUENCE</scope>
    <source>
        <strain evidence="2">IBT 19713</strain>
    </source>
</reference>
<dbReference type="AlphaFoldDB" id="A0A9W9TET0"/>
<feature type="region of interest" description="Disordered" evidence="1">
    <location>
        <begin position="139"/>
        <end position="203"/>
    </location>
</feature>
<dbReference type="Proteomes" id="UP001150941">
    <property type="component" value="Unassembled WGS sequence"/>
</dbReference>
<name>A0A9W9TET0_9EURO</name>
<evidence type="ECO:0000313" key="3">
    <source>
        <dbReference type="Proteomes" id="UP001150941"/>
    </source>
</evidence>
<gene>
    <name evidence="2" type="ORF">N7468_008943</name>
</gene>